<feature type="transmembrane region" description="Helical" evidence="6">
    <location>
        <begin position="328"/>
        <end position="348"/>
    </location>
</feature>
<dbReference type="AlphaFoldDB" id="A0A7K3LXN5"/>
<feature type="transmembrane region" description="Helical" evidence="6">
    <location>
        <begin position="48"/>
        <end position="70"/>
    </location>
</feature>
<keyword evidence="8" id="KW-1185">Reference proteome</keyword>
<keyword evidence="5 6" id="KW-0472">Membrane</keyword>
<feature type="transmembrane region" description="Helical" evidence="6">
    <location>
        <begin position="82"/>
        <end position="108"/>
    </location>
</feature>
<feature type="transmembrane region" description="Helical" evidence="6">
    <location>
        <begin position="254"/>
        <end position="279"/>
    </location>
</feature>
<keyword evidence="4 6" id="KW-1133">Transmembrane helix</keyword>
<feature type="transmembrane region" description="Helical" evidence="6">
    <location>
        <begin position="179"/>
        <end position="199"/>
    </location>
</feature>
<sequence length="422" mass="44157">MSRRPSGRDLLVRNASALMLSSVGTGALGLVYWIIAEHHFPTSEVGRASAIISSATVLSSLACLSLGGAYQRFLPVSGDRTVRLLLGGHLLITATATLLGTGFVLLGFGDRLLFSTGERWGFVAMVIVFAQYAICDPILTGLRQAPAVAAKNIGLSAIKIVPLVVITATPTAFVITGSWAVAAAVITAIAIFHGFRVALRRRDESHALLPGGRELLSFQSAFFAMMLVSSVTPLVLPLLVVHQAGTTQNAYFNLAWTMCSAVGLLRAAVGSAFVVEAALPDADRPALLRRFGRMLAAVTALGAGGLAIGGPLVLWFTGPDYLHAAAPLMMVMAVDSIVQTCVTTYYLVAQLQRRLRLMVAAQIVVMVLTVGGSAVLLAPLGLVGVAVGSLSASVVALLIVARPLVRGIREMATVERPVEPVG</sequence>
<feature type="transmembrane region" description="Helical" evidence="6">
    <location>
        <begin position="355"/>
        <end position="376"/>
    </location>
</feature>
<dbReference type="EMBL" id="JAADZU010000111">
    <property type="protein sequence ID" value="NDK92297.1"/>
    <property type="molecule type" value="Genomic_DNA"/>
</dbReference>
<dbReference type="Proteomes" id="UP000466307">
    <property type="component" value="Unassembled WGS sequence"/>
</dbReference>
<dbReference type="RefSeq" id="WP_157079508.1">
    <property type="nucleotide sequence ID" value="NZ_JAADZU010000111.1"/>
</dbReference>
<feature type="transmembrane region" description="Helical" evidence="6">
    <location>
        <begin position="120"/>
        <end position="142"/>
    </location>
</feature>
<evidence type="ECO:0000313" key="8">
    <source>
        <dbReference type="Proteomes" id="UP000466307"/>
    </source>
</evidence>
<accession>A0A7K3LXN5</accession>
<dbReference type="PANTHER" id="PTHR30250:SF11">
    <property type="entry name" value="O-ANTIGEN TRANSPORTER-RELATED"/>
    <property type="match status" value="1"/>
</dbReference>
<evidence type="ECO:0000313" key="7">
    <source>
        <dbReference type="EMBL" id="NDK92297.1"/>
    </source>
</evidence>
<evidence type="ECO:0000256" key="1">
    <source>
        <dbReference type="ARBA" id="ARBA00004651"/>
    </source>
</evidence>
<name>A0A7K3LXN5_9ACTN</name>
<feature type="transmembrane region" description="Helical" evidence="6">
    <location>
        <begin position="291"/>
        <end position="316"/>
    </location>
</feature>
<evidence type="ECO:0000256" key="3">
    <source>
        <dbReference type="ARBA" id="ARBA00022692"/>
    </source>
</evidence>
<dbReference type="InterPro" id="IPR050833">
    <property type="entry name" value="Poly_Biosynth_Transport"/>
</dbReference>
<keyword evidence="2" id="KW-1003">Cell membrane</keyword>
<evidence type="ECO:0000256" key="2">
    <source>
        <dbReference type="ARBA" id="ARBA00022475"/>
    </source>
</evidence>
<reference evidence="7 8" key="1">
    <citation type="submission" date="2020-01" db="EMBL/GenBank/DDBJ databases">
        <title>Investigation of new actinobacteria for the biodesulphurisation of diesel fuel.</title>
        <authorList>
            <person name="Athi Narayanan S.M."/>
        </authorList>
    </citation>
    <scope>NUCLEOTIDE SEQUENCE [LARGE SCALE GENOMIC DNA]</scope>
    <source>
        <strain evidence="7 8">213E</strain>
    </source>
</reference>
<organism evidence="7 8">
    <name type="scientific">Gordonia desulfuricans</name>
    <dbReference type="NCBI Taxonomy" id="89051"/>
    <lineage>
        <taxon>Bacteria</taxon>
        <taxon>Bacillati</taxon>
        <taxon>Actinomycetota</taxon>
        <taxon>Actinomycetes</taxon>
        <taxon>Mycobacteriales</taxon>
        <taxon>Gordoniaceae</taxon>
        <taxon>Gordonia</taxon>
    </lineage>
</organism>
<gene>
    <name evidence="7" type="ORF">GYA93_22445</name>
</gene>
<feature type="transmembrane region" description="Helical" evidence="6">
    <location>
        <begin position="12"/>
        <end position="36"/>
    </location>
</feature>
<protein>
    <submittedName>
        <fullName evidence="7">Polysaccharide biosynthesis protein</fullName>
    </submittedName>
</protein>
<keyword evidence="3 6" id="KW-0812">Transmembrane</keyword>
<evidence type="ECO:0000256" key="6">
    <source>
        <dbReference type="SAM" id="Phobius"/>
    </source>
</evidence>
<feature type="transmembrane region" description="Helical" evidence="6">
    <location>
        <begin position="154"/>
        <end position="173"/>
    </location>
</feature>
<evidence type="ECO:0000256" key="4">
    <source>
        <dbReference type="ARBA" id="ARBA00022989"/>
    </source>
</evidence>
<feature type="transmembrane region" description="Helical" evidence="6">
    <location>
        <begin position="220"/>
        <end position="242"/>
    </location>
</feature>
<comment type="caution">
    <text evidence="7">The sequence shown here is derived from an EMBL/GenBank/DDBJ whole genome shotgun (WGS) entry which is preliminary data.</text>
</comment>
<evidence type="ECO:0000256" key="5">
    <source>
        <dbReference type="ARBA" id="ARBA00023136"/>
    </source>
</evidence>
<feature type="transmembrane region" description="Helical" evidence="6">
    <location>
        <begin position="382"/>
        <end position="401"/>
    </location>
</feature>
<dbReference type="GO" id="GO:0005886">
    <property type="term" value="C:plasma membrane"/>
    <property type="evidence" value="ECO:0007669"/>
    <property type="project" value="UniProtKB-SubCell"/>
</dbReference>
<dbReference type="PANTHER" id="PTHR30250">
    <property type="entry name" value="PST FAMILY PREDICTED COLANIC ACID TRANSPORTER"/>
    <property type="match status" value="1"/>
</dbReference>
<proteinExistence type="predicted"/>
<comment type="subcellular location">
    <subcellularLocation>
        <location evidence="1">Cell membrane</location>
        <topology evidence="1">Multi-pass membrane protein</topology>
    </subcellularLocation>
</comment>